<dbReference type="RefSeq" id="WP_047188708.1">
    <property type="nucleotide sequence ID" value="NZ_LCYG01000020.1"/>
</dbReference>
<feature type="region of interest" description="Disordered" evidence="1">
    <location>
        <begin position="1"/>
        <end position="62"/>
    </location>
</feature>
<evidence type="ECO:0000256" key="1">
    <source>
        <dbReference type="SAM" id="MobiDB-lite"/>
    </source>
</evidence>
<dbReference type="PATRIC" id="fig|1225564.3.peg.2495"/>
<evidence type="ECO:0000313" key="2">
    <source>
        <dbReference type="EMBL" id="KLK93500.1"/>
    </source>
</evidence>
<dbReference type="Pfam" id="PF13770">
    <property type="entry name" value="DUF4169"/>
    <property type="match status" value="1"/>
</dbReference>
<feature type="compositionally biased region" description="Basic and acidic residues" evidence="1">
    <location>
        <begin position="33"/>
        <end position="62"/>
    </location>
</feature>
<dbReference type="Proteomes" id="UP000035489">
    <property type="component" value="Unassembled WGS sequence"/>
</dbReference>
<dbReference type="STRING" id="1225564.AA309_09335"/>
<evidence type="ECO:0000313" key="3">
    <source>
        <dbReference type="Proteomes" id="UP000035489"/>
    </source>
</evidence>
<dbReference type="OrthoDB" id="7173889at2"/>
<dbReference type="EMBL" id="LCYG01000020">
    <property type="protein sequence ID" value="KLK93500.1"/>
    <property type="molecule type" value="Genomic_DNA"/>
</dbReference>
<comment type="caution">
    <text evidence="2">The sequence shown here is derived from an EMBL/GenBank/DDBJ whole genome shotgun (WGS) entry which is preliminary data.</text>
</comment>
<dbReference type="AlphaFoldDB" id="A0A0H1RE77"/>
<organism evidence="2 3">
    <name type="scientific">Microvirga vignae</name>
    <dbReference type="NCBI Taxonomy" id="1225564"/>
    <lineage>
        <taxon>Bacteria</taxon>
        <taxon>Pseudomonadati</taxon>
        <taxon>Pseudomonadota</taxon>
        <taxon>Alphaproteobacteria</taxon>
        <taxon>Hyphomicrobiales</taxon>
        <taxon>Methylobacteriaceae</taxon>
        <taxon>Microvirga</taxon>
    </lineage>
</organism>
<gene>
    <name evidence="2" type="ORF">AA309_09335</name>
</gene>
<name>A0A0H1RE77_9HYPH</name>
<protein>
    <submittedName>
        <fullName evidence="2">Uncharacterized protein</fullName>
    </submittedName>
</protein>
<feature type="compositionally biased region" description="Basic and acidic residues" evidence="1">
    <location>
        <begin position="15"/>
        <end position="25"/>
    </location>
</feature>
<accession>A0A0H1RE77</accession>
<proteinExistence type="predicted"/>
<dbReference type="InterPro" id="IPR025227">
    <property type="entry name" value="DUF4169"/>
</dbReference>
<reference evidence="2 3" key="1">
    <citation type="submission" date="2015-05" db="EMBL/GenBank/DDBJ databases">
        <title>Draft genome sequence of Microvirga vignae strain BR3299, a novel nitrogen fixing bacteria isolated from Brazil semi-aired region.</title>
        <authorList>
            <person name="Zilli J.E."/>
            <person name="Passos S.R."/>
            <person name="Leite J."/>
            <person name="Baldani J.I."/>
            <person name="Xavier G.R."/>
            <person name="Rumjaneck N.G."/>
            <person name="Simoes-Araujo J.L."/>
        </authorList>
    </citation>
    <scope>NUCLEOTIDE SEQUENCE [LARGE SCALE GENOMIC DNA]</scope>
    <source>
        <strain evidence="2 3">BR3299</strain>
    </source>
</reference>
<sequence length="62" mass="7406">MAEIVNLRQARKQKARAEKEARAEQNRITFGRTKAEKEQTKAERDLAQRRLDFHKRDDNEKP</sequence>
<keyword evidence="3" id="KW-1185">Reference proteome</keyword>